<dbReference type="Proteomes" id="UP000190890">
    <property type="component" value="Unassembled WGS sequence"/>
</dbReference>
<evidence type="ECO:0000313" key="1">
    <source>
        <dbReference type="EMBL" id="OOM75292.1"/>
    </source>
</evidence>
<protein>
    <submittedName>
        <fullName evidence="1">Uncharacterized protein</fullName>
    </submittedName>
</protein>
<keyword evidence="2" id="KW-1185">Reference proteome</keyword>
<dbReference type="EMBL" id="LZZM01000187">
    <property type="protein sequence ID" value="OOM75292.1"/>
    <property type="molecule type" value="Genomic_DNA"/>
</dbReference>
<sequence>MIEVGCDGISRYRYKVSHCIDVLEEVYAATHAQTEVVPRIYNFRPQDYKSWR</sequence>
<gene>
    <name evidence="1" type="ORF">CLPUN_33490</name>
</gene>
<dbReference type="AlphaFoldDB" id="A0A1S8TCE7"/>
<organism evidence="1 2">
    <name type="scientific">Clostridium puniceum</name>
    <dbReference type="NCBI Taxonomy" id="29367"/>
    <lineage>
        <taxon>Bacteria</taxon>
        <taxon>Bacillati</taxon>
        <taxon>Bacillota</taxon>
        <taxon>Clostridia</taxon>
        <taxon>Eubacteriales</taxon>
        <taxon>Clostridiaceae</taxon>
        <taxon>Clostridium</taxon>
    </lineage>
</organism>
<proteinExistence type="predicted"/>
<comment type="caution">
    <text evidence="1">The sequence shown here is derived from an EMBL/GenBank/DDBJ whole genome shotgun (WGS) entry which is preliminary data.</text>
</comment>
<evidence type="ECO:0000313" key="2">
    <source>
        <dbReference type="Proteomes" id="UP000190890"/>
    </source>
</evidence>
<name>A0A1S8TCE7_9CLOT</name>
<accession>A0A1S8TCE7</accession>
<reference evidence="1 2" key="1">
    <citation type="submission" date="2016-05" db="EMBL/GenBank/DDBJ databases">
        <title>Microbial solvent formation.</title>
        <authorList>
            <person name="Poehlein A."/>
            <person name="Montoya Solano J.D."/>
            <person name="Flitsch S."/>
            <person name="Krabben P."/>
            <person name="Duerre P."/>
            <person name="Daniel R."/>
        </authorList>
    </citation>
    <scope>NUCLEOTIDE SEQUENCE [LARGE SCALE GENOMIC DNA]</scope>
    <source>
        <strain evidence="1 2">DSM 2619</strain>
    </source>
</reference>